<feature type="region of interest" description="Disordered" evidence="3">
    <location>
        <begin position="717"/>
        <end position="798"/>
    </location>
</feature>
<keyword evidence="1 2" id="KW-0175">Coiled coil</keyword>
<dbReference type="GeneID" id="113712045"/>
<dbReference type="RefSeq" id="XP_071924273.1">
    <property type="nucleotide sequence ID" value="XM_072068172.1"/>
</dbReference>
<reference evidence="4" key="1">
    <citation type="journal article" date="2025" name="Foods">
        <title>Unveiling the Microbial Signatures of Arabica Coffee Cherries: Insights into Ripeness Specific Diversity, Functional Traits, and Implications for Quality and Safety.</title>
        <authorList>
            <consortium name="RefSeq"/>
            <person name="Tenea G.N."/>
            <person name="Cifuentes V."/>
            <person name="Reyes P."/>
            <person name="Cevallos-Vallejos M."/>
        </authorList>
    </citation>
    <scope>NUCLEOTIDE SEQUENCE [LARGE SCALE GENOMIC DNA]</scope>
</reference>
<gene>
    <name evidence="5 6" type="primary">LOC113712045</name>
</gene>
<keyword evidence="4" id="KW-1185">Reference proteome</keyword>
<evidence type="ECO:0000313" key="6">
    <source>
        <dbReference type="RefSeq" id="XP_071924273.1"/>
    </source>
</evidence>
<evidence type="ECO:0000256" key="3">
    <source>
        <dbReference type="SAM" id="MobiDB-lite"/>
    </source>
</evidence>
<feature type="compositionally biased region" description="Polar residues" evidence="3">
    <location>
        <begin position="758"/>
        <end position="771"/>
    </location>
</feature>
<dbReference type="Proteomes" id="UP001652660">
    <property type="component" value="Chromosome 10e"/>
</dbReference>
<evidence type="ECO:0000313" key="5">
    <source>
        <dbReference type="RefSeq" id="XP_027091121.1"/>
    </source>
</evidence>
<dbReference type="RefSeq" id="XP_027091121.1">
    <property type="nucleotide sequence ID" value="XM_027235320.1"/>
</dbReference>
<reference evidence="5" key="2">
    <citation type="submission" date="2025-04" db="UniProtKB">
        <authorList>
            <consortium name="RefSeq"/>
        </authorList>
    </citation>
    <scope>IDENTIFICATION</scope>
    <source>
        <tissue evidence="5 6">Leaves</tissue>
    </source>
</reference>
<feature type="coiled-coil region" evidence="2">
    <location>
        <begin position="67"/>
        <end position="192"/>
    </location>
</feature>
<dbReference type="PANTHER" id="PTHR23160">
    <property type="entry name" value="SYNAPTONEMAL COMPLEX PROTEIN-RELATED"/>
    <property type="match status" value="1"/>
</dbReference>
<sequence length="877" mass="100646">MSKLLGLSSLKSFDHFKSLAGSASGGAKTLSISSRASSDSVSLGSFANLKLTAEKLVKEQASAKTDLDLANAKLKKLTEHIHILEEKLQNAFNENAKLKVKQKEDEKLWKGLESKFSSTKTLCDQLTETLQHLAAQVQDAEKDKVYFEDKLSASSVALDNLHEQMKSLSLRLESSEEAVRTREKELRDLHTEKESVENSLNSELKGVALLIEEKDAVIRNLEETVATNGLAMESLNSKLEKLDLDLKVKEDDLHSLNNSKEELEKEKDNLVSINKKLAGKLENALQEIKTLENFVNLLTLKLAELESQSVSFSEKVVQLTSLFESCFKLLQDEKHLAANHAQKKFDKLQDQSMSVTEEKNALQLVNQELSNKVIELQKEQEYAMVQHAEECRLAEETVRRLESELETLKSKKNEMEVLIAKLQDDIGTLSENSRTSDEKLQDFMLKISELEIENKRYIDELQSDITKKQDEIDLLRKEMENRDQHIDSLEKQVIQLNDTQKEIDRLVLELKDREKQLEEQKAKIEESLSDAETKLSEAKKQYDQMLESKQLELSRNLKEISQKNDQAINDIRRKYEVEKLESASIEKEKADKVIGEMERNCQLKLEEYKEESRQYLLRIQEEHAALISRIQQEHDKKELLLMSNHSEEIKQVQLQAEKELREKTTSMRNEHEIQLRALKCEHEDECRRLQEELDIQKSKEERQRALLQLQWKVMADNPQDDQEVNSKKNYSVSSTKMRNSENDKRGHHTAGRREVEQTDSPYLTATQTPVSNLLRKAEKGNTGNVMSLPKHSRKVTHHEYEVETANGRTITKKRKTKSTVMFADPSRHKKLETPKAVTPRAVTKGTKGQVHTNSSNIGDLFSEGSLNPYADDPYAFD</sequence>
<evidence type="ECO:0000313" key="4">
    <source>
        <dbReference type="Proteomes" id="UP001652660"/>
    </source>
</evidence>
<dbReference type="SUPFAM" id="SSF57997">
    <property type="entry name" value="Tropomyosin"/>
    <property type="match status" value="1"/>
</dbReference>
<evidence type="ECO:0000256" key="2">
    <source>
        <dbReference type="SAM" id="Coils"/>
    </source>
</evidence>
<organism evidence="4 5">
    <name type="scientific">Coffea arabica</name>
    <name type="common">Arabian coffee</name>
    <dbReference type="NCBI Taxonomy" id="13443"/>
    <lineage>
        <taxon>Eukaryota</taxon>
        <taxon>Viridiplantae</taxon>
        <taxon>Streptophyta</taxon>
        <taxon>Embryophyta</taxon>
        <taxon>Tracheophyta</taxon>
        <taxon>Spermatophyta</taxon>
        <taxon>Magnoliopsida</taxon>
        <taxon>eudicotyledons</taxon>
        <taxon>Gunneridae</taxon>
        <taxon>Pentapetalae</taxon>
        <taxon>asterids</taxon>
        <taxon>lamiids</taxon>
        <taxon>Gentianales</taxon>
        <taxon>Rubiaceae</taxon>
        <taxon>Ixoroideae</taxon>
        <taxon>Gardenieae complex</taxon>
        <taxon>Bertiereae - Coffeeae clade</taxon>
        <taxon>Coffeeae</taxon>
        <taxon>Coffea</taxon>
    </lineage>
</organism>
<dbReference type="OrthoDB" id="783434at2759"/>
<feature type="coiled-coil region" evidence="2">
    <location>
        <begin position="232"/>
        <end position="308"/>
    </location>
</feature>
<name>A0A6P6ULD2_COFAR</name>
<feature type="region of interest" description="Disordered" evidence="3">
    <location>
        <begin position="840"/>
        <end position="877"/>
    </location>
</feature>
<evidence type="ECO:0000256" key="1">
    <source>
        <dbReference type="ARBA" id="ARBA00023054"/>
    </source>
</evidence>
<feature type="coiled-coil region" evidence="2">
    <location>
        <begin position="338"/>
        <end position="662"/>
    </location>
</feature>
<dbReference type="PANTHER" id="PTHR23160:SF3">
    <property type="entry name" value="SYNAPTONEMAL COMPLEX PROTEIN 1-RELATED"/>
    <property type="match status" value="1"/>
</dbReference>
<protein>
    <submittedName>
        <fullName evidence="6">Synaptonemal complex protein 2 isoform X1</fullName>
    </submittedName>
    <submittedName>
        <fullName evidence="5">Synaptonemal complex protein 2-like</fullName>
    </submittedName>
</protein>
<proteinExistence type="predicted"/>
<feature type="compositionally biased region" description="Polar residues" evidence="3">
    <location>
        <begin position="727"/>
        <end position="737"/>
    </location>
</feature>
<dbReference type="GO" id="GO:0007131">
    <property type="term" value="P:reciprocal meiotic recombination"/>
    <property type="evidence" value="ECO:0007669"/>
    <property type="project" value="TreeGrafter"/>
</dbReference>
<dbReference type="AlphaFoldDB" id="A0A6P6ULD2"/>
<accession>A0A6P6ULD2</accession>